<keyword evidence="2 10" id="KW-1003">Cell membrane</keyword>
<dbReference type="PANTHER" id="PTHR28259">
    <property type="entry name" value="FLUORIDE EXPORT PROTEIN 1-RELATED"/>
    <property type="match status" value="1"/>
</dbReference>
<dbReference type="Proteomes" id="UP000197032">
    <property type="component" value="Unassembled WGS sequence"/>
</dbReference>
<feature type="transmembrane region" description="Helical" evidence="10">
    <location>
        <begin position="38"/>
        <end position="56"/>
    </location>
</feature>
<keyword evidence="10" id="KW-0915">Sodium</keyword>
<dbReference type="GO" id="GO:0140114">
    <property type="term" value="P:cellular detoxification of fluoride"/>
    <property type="evidence" value="ECO:0007669"/>
    <property type="project" value="UniProtKB-UniRule"/>
</dbReference>
<keyword evidence="10" id="KW-0479">Metal-binding</keyword>
<dbReference type="GO" id="GO:0005886">
    <property type="term" value="C:plasma membrane"/>
    <property type="evidence" value="ECO:0007669"/>
    <property type="project" value="UniProtKB-SubCell"/>
</dbReference>
<feature type="transmembrane region" description="Helical" evidence="10">
    <location>
        <begin position="63"/>
        <end position="80"/>
    </location>
</feature>
<dbReference type="HAMAP" id="MF_00454">
    <property type="entry name" value="FluC"/>
    <property type="match status" value="1"/>
</dbReference>
<comment type="catalytic activity">
    <reaction evidence="8">
        <text>fluoride(in) = fluoride(out)</text>
        <dbReference type="Rhea" id="RHEA:76159"/>
        <dbReference type="ChEBI" id="CHEBI:17051"/>
    </reaction>
    <physiologicalReaction direction="left-to-right" evidence="8">
        <dbReference type="Rhea" id="RHEA:76160"/>
    </physiologicalReaction>
</comment>
<evidence type="ECO:0000256" key="2">
    <source>
        <dbReference type="ARBA" id="ARBA00022475"/>
    </source>
</evidence>
<evidence type="ECO:0000256" key="8">
    <source>
        <dbReference type="ARBA" id="ARBA00035585"/>
    </source>
</evidence>
<dbReference type="PANTHER" id="PTHR28259:SF1">
    <property type="entry name" value="FLUORIDE EXPORT PROTEIN 1-RELATED"/>
    <property type="match status" value="1"/>
</dbReference>
<comment type="activity regulation">
    <text evidence="10">Na(+) is not transported, but it plays an essential structural role and its presence is essential for fluoride channel function.</text>
</comment>
<keyword evidence="4 10" id="KW-1133">Transmembrane helix</keyword>
<sequence>MLTYFFVALGGALGAVFRFSLSSWIFNRMGDHFPYGTFAVNIIGCFLLGLFYSLSIEKSVISANVRTLVAVGMLGAFTTFSTFSNESLVLIQEGQIQKGMLYIVASVLMGLLAVWLGHVTSKLF</sequence>
<organism evidence="11 12">
    <name type="scientific">Calderihabitans maritimus</name>
    <dbReference type="NCBI Taxonomy" id="1246530"/>
    <lineage>
        <taxon>Bacteria</taxon>
        <taxon>Bacillati</taxon>
        <taxon>Bacillota</taxon>
        <taxon>Clostridia</taxon>
        <taxon>Neomoorellales</taxon>
        <taxon>Calderihabitantaceae</taxon>
        <taxon>Calderihabitans</taxon>
    </lineage>
</organism>
<dbReference type="GO" id="GO:0062054">
    <property type="term" value="F:fluoride channel activity"/>
    <property type="evidence" value="ECO:0007669"/>
    <property type="project" value="UniProtKB-UniRule"/>
</dbReference>
<keyword evidence="5 10" id="KW-0472">Membrane</keyword>
<comment type="subcellular location">
    <subcellularLocation>
        <location evidence="1 10">Cell membrane</location>
        <topology evidence="1 10">Multi-pass membrane protein</topology>
    </subcellularLocation>
</comment>
<dbReference type="EMBL" id="BDGJ01000035">
    <property type="protein sequence ID" value="GAW91858.1"/>
    <property type="molecule type" value="Genomic_DNA"/>
</dbReference>
<evidence type="ECO:0000256" key="6">
    <source>
        <dbReference type="ARBA" id="ARBA00023303"/>
    </source>
</evidence>
<dbReference type="GO" id="GO:0046872">
    <property type="term" value="F:metal ion binding"/>
    <property type="evidence" value="ECO:0007669"/>
    <property type="project" value="UniProtKB-KW"/>
</dbReference>
<evidence type="ECO:0000256" key="10">
    <source>
        <dbReference type="HAMAP-Rule" id="MF_00454"/>
    </source>
</evidence>
<feature type="transmembrane region" description="Helical" evidence="10">
    <location>
        <begin position="100"/>
        <end position="119"/>
    </location>
</feature>
<evidence type="ECO:0000256" key="7">
    <source>
        <dbReference type="ARBA" id="ARBA00035120"/>
    </source>
</evidence>
<dbReference type="AlphaFoldDB" id="A0A1Z5HR00"/>
<feature type="binding site" evidence="10">
    <location>
        <position position="78"/>
    </location>
    <ligand>
        <name>Na(+)</name>
        <dbReference type="ChEBI" id="CHEBI:29101"/>
        <note>structural</note>
    </ligand>
</feature>
<dbReference type="NCBIfam" id="TIGR00494">
    <property type="entry name" value="crcB"/>
    <property type="match status" value="1"/>
</dbReference>
<keyword evidence="12" id="KW-1185">Reference proteome</keyword>
<evidence type="ECO:0000313" key="11">
    <source>
        <dbReference type="EMBL" id="GAW91858.1"/>
    </source>
</evidence>
<evidence type="ECO:0000256" key="1">
    <source>
        <dbReference type="ARBA" id="ARBA00004651"/>
    </source>
</evidence>
<reference evidence="12" key="1">
    <citation type="journal article" date="2017" name="Appl. Environ. Microbiol.">
        <title>Genomic analysis of Calderihabitans maritimus KKC1, a thermophilic hydrogenogenic carboxydotrophic bacterium isolated from marine sediment.</title>
        <authorList>
            <person name="Omae K."/>
            <person name="Yoneda Y."/>
            <person name="Fukuyama Y."/>
            <person name="Yoshida T."/>
            <person name="Sako Y."/>
        </authorList>
    </citation>
    <scope>NUCLEOTIDE SEQUENCE [LARGE SCALE GENOMIC DNA]</scope>
    <source>
        <strain evidence="12">KKC1</strain>
    </source>
</reference>
<feature type="binding site" evidence="10">
    <location>
        <position position="75"/>
    </location>
    <ligand>
        <name>Na(+)</name>
        <dbReference type="ChEBI" id="CHEBI:29101"/>
        <note>structural</note>
    </ligand>
</feature>
<evidence type="ECO:0000256" key="5">
    <source>
        <dbReference type="ARBA" id="ARBA00023136"/>
    </source>
</evidence>
<name>A0A1Z5HR00_9FIRM</name>
<dbReference type="RefSeq" id="WP_088553322.1">
    <property type="nucleotide sequence ID" value="NZ_BDGJ01000035.1"/>
</dbReference>
<accession>A0A1Z5HR00</accession>
<keyword evidence="6 10" id="KW-0407">Ion channel</keyword>
<comment type="caution">
    <text evidence="11">The sequence shown here is derived from an EMBL/GenBank/DDBJ whole genome shotgun (WGS) entry which is preliminary data.</text>
</comment>
<dbReference type="OrthoDB" id="9815830at2"/>
<keyword evidence="10" id="KW-0406">Ion transport</keyword>
<dbReference type="Pfam" id="PF02537">
    <property type="entry name" value="CRCB"/>
    <property type="match status" value="1"/>
</dbReference>
<keyword evidence="10" id="KW-0813">Transport</keyword>
<protein>
    <recommendedName>
        <fullName evidence="10">Fluoride-specific ion channel FluC</fullName>
    </recommendedName>
</protein>
<evidence type="ECO:0000256" key="9">
    <source>
        <dbReference type="ARBA" id="ARBA00049940"/>
    </source>
</evidence>
<evidence type="ECO:0000256" key="3">
    <source>
        <dbReference type="ARBA" id="ARBA00022692"/>
    </source>
</evidence>
<evidence type="ECO:0000256" key="4">
    <source>
        <dbReference type="ARBA" id="ARBA00022989"/>
    </source>
</evidence>
<dbReference type="InterPro" id="IPR003691">
    <property type="entry name" value="FluC"/>
</dbReference>
<comment type="similarity">
    <text evidence="7 10">Belongs to the fluoride channel Fluc/FEX (TC 1.A.43) family.</text>
</comment>
<keyword evidence="3 10" id="KW-0812">Transmembrane</keyword>
<gene>
    <name evidence="10" type="primary">fluC</name>
    <name evidence="10" type="synonym">crcB</name>
    <name evidence="11" type="ORF">KKC1_10190</name>
</gene>
<comment type="function">
    <text evidence="9 10">Fluoride-specific ion channel. Important for reducing fluoride concentration in the cell, thus reducing its toxicity.</text>
</comment>
<proteinExistence type="inferred from homology"/>
<evidence type="ECO:0000313" key="12">
    <source>
        <dbReference type="Proteomes" id="UP000197032"/>
    </source>
</evidence>